<proteinExistence type="predicted"/>
<sequence length="289" mass="31821">MGGASFIPFEGVFGPLQATKGVLSPYSIEQEARRTDGPCFRLLQQNRLWSFPDTENGALRPIIFDSSTGFLVIADRGNVFAVSLPDAISPSSMMASPQSKSEWGRTPTAAIIHMDRLAIPLDNTLLWWRSLESWNIGFGLGKQAVQKNGLHEKATWTTADREADQVLHQGSVSFRNSEPSHVAVVQTSKRRLVSAAFICIFRQCFASAGVTSSLRCLFLLLTFHSVTFTLFAYPPYNFTETNSSCGKSSQQQPLFDASLIVCRVGRGFGNVGTVPRRKGPGLKERSRHC</sequence>
<keyword evidence="2" id="KW-1185">Reference proteome</keyword>
<dbReference type="Proteomes" id="UP000275078">
    <property type="component" value="Unassembled WGS sequence"/>
</dbReference>
<accession>A0A3N4HSI1</accession>
<gene>
    <name evidence="1" type="ORF">BJ508DRAFT_312362</name>
</gene>
<dbReference type="EMBL" id="ML119774">
    <property type="protein sequence ID" value="RPA75001.1"/>
    <property type="molecule type" value="Genomic_DNA"/>
</dbReference>
<dbReference type="AlphaFoldDB" id="A0A3N4HSI1"/>
<organism evidence="1 2">
    <name type="scientific">Ascobolus immersus RN42</name>
    <dbReference type="NCBI Taxonomy" id="1160509"/>
    <lineage>
        <taxon>Eukaryota</taxon>
        <taxon>Fungi</taxon>
        <taxon>Dikarya</taxon>
        <taxon>Ascomycota</taxon>
        <taxon>Pezizomycotina</taxon>
        <taxon>Pezizomycetes</taxon>
        <taxon>Pezizales</taxon>
        <taxon>Ascobolaceae</taxon>
        <taxon>Ascobolus</taxon>
    </lineage>
</organism>
<evidence type="ECO:0000313" key="2">
    <source>
        <dbReference type="Proteomes" id="UP000275078"/>
    </source>
</evidence>
<name>A0A3N4HSI1_ASCIM</name>
<reference evidence="1 2" key="1">
    <citation type="journal article" date="2018" name="Nat. Ecol. Evol.">
        <title>Pezizomycetes genomes reveal the molecular basis of ectomycorrhizal truffle lifestyle.</title>
        <authorList>
            <person name="Murat C."/>
            <person name="Payen T."/>
            <person name="Noel B."/>
            <person name="Kuo A."/>
            <person name="Morin E."/>
            <person name="Chen J."/>
            <person name="Kohler A."/>
            <person name="Krizsan K."/>
            <person name="Balestrini R."/>
            <person name="Da Silva C."/>
            <person name="Montanini B."/>
            <person name="Hainaut M."/>
            <person name="Levati E."/>
            <person name="Barry K.W."/>
            <person name="Belfiori B."/>
            <person name="Cichocki N."/>
            <person name="Clum A."/>
            <person name="Dockter R.B."/>
            <person name="Fauchery L."/>
            <person name="Guy J."/>
            <person name="Iotti M."/>
            <person name="Le Tacon F."/>
            <person name="Lindquist E.A."/>
            <person name="Lipzen A."/>
            <person name="Malagnac F."/>
            <person name="Mello A."/>
            <person name="Molinier V."/>
            <person name="Miyauchi S."/>
            <person name="Poulain J."/>
            <person name="Riccioni C."/>
            <person name="Rubini A."/>
            <person name="Sitrit Y."/>
            <person name="Splivallo R."/>
            <person name="Traeger S."/>
            <person name="Wang M."/>
            <person name="Zifcakova L."/>
            <person name="Wipf D."/>
            <person name="Zambonelli A."/>
            <person name="Paolocci F."/>
            <person name="Nowrousian M."/>
            <person name="Ottonello S."/>
            <person name="Baldrian P."/>
            <person name="Spatafora J.W."/>
            <person name="Henrissat B."/>
            <person name="Nagy L.G."/>
            <person name="Aury J.M."/>
            <person name="Wincker P."/>
            <person name="Grigoriev I.V."/>
            <person name="Bonfante P."/>
            <person name="Martin F.M."/>
        </authorList>
    </citation>
    <scope>NUCLEOTIDE SEQUENCE [LARGE SCALE GENOMIC DNA]</scope>
    <source>
        <strain evidence="1 2">RN42</strain>
    </source>
</reference>
<evidence type="ECO:0000313" key="1">
    <source>
        <dbReference type="EMBL" id="RPA75001.1"/>
    </source>
</evidence>
<protein>
    <submittedName>
        <fullName evidence="1">Uncharacterized protein</fullName>
    </submittedName>
</protein>